<dbReference type="SUPFAM" id="SSF57850">
    <property type="entry name" value="RING/U-box"/>
    <property type="match status" value="1"/>
</dbReference>
<dbReference type="Gene3D" id="4.10.830.40">
    <property type="match status" value="1"/>
</dbReference>
<dbReference type="GO" id="GO:0008270">
    <property type="term" value="F:zinc ion binding"/>
    <property type="evidence" value="ECO:0007669"/>
    <property type="project" value="UniProtKB-KW"/>
</dbReference>
<dbReference type="InterPro" id="IPR011042">
    <property type="entry name" value="6-blade_b-propeller_TolB-like"/>
</dbReference>
<dbReference type="SUPFAM" id="SSF101898">
    <property type="entry name" value="NHL repeat"/>
    <property type="match status" value="1"/>
</dbReference>
<dbReference type="PROSITE" id="PS51125">
    <property type="entry name" value="NHL"/>
    <property type="match status" value="2"/>
</dbReference>
<dbReference type="InterPro" id="IPR027370">
    <property type="entry name" value="Znf-RING_euk"/>
</dbReference>
<dbReference type="InterPro" id="IPR000315">
    <property type="entry name" value="Znf_B-box"/>
</dbReference>
<dbReference type="SMART" id="SM00184">
    <property type="entry name" value="RING"/>
    <property type="match status" value="1"/>
</dbReference>
<evidence type="ECO:0000256" key="7">
    <source>
        <dbReference type="PROSITE-ProRule" id="PRU00504"/>
    </source>
</evidence>
<feature type="domain" description="B box-type" evidence="10">
    <location>
        <begin position="172"/>
        <end position="213"/>
    </location>
</feature>
<dbReference type="Pfam" id="PF13445">
    <property type="entry name" value="zf-RING_UBOX"/>
    <property type="match status" value="1"/>
</dbReference>
<protein>
    <submittedName>
        <fullName evidence="11">Uncharacterized protein</fullName>
    </submittedName>
</protein>
<keyword evidence="12" id="KW-1185">Reference proteome</keyword>
<evidence type="ECO:0000313" key="12">
    <source>
        <dbReference type="Proteomes" id="UP001634394"/>
    </source>
</evidence>
<feature type="repeat" description="NHL" evidence="7">
    <location>
        <begin position="391"/>
        <end position="417"/>
    </location>
</feature>
<dbReference type="InterPro" id="IPR001841">
    <property type="entry name" value="Znf_RING"/>
</dbReference>
<dbReference type="AlphaFoldDB" id="A0ABD3XKA6"/>
<dbReference type="Pfam" id="PF01436">
    <property type="entry name" value="NHL"/>
    <property type="match status" value="1"/>
</dbReference>
<dbReference type="InterPro" id="IPR017907">
    <property type="entry name" value="Znf_RING_CS"/>
</dbReference>
<evidence type="ECO:0000256" key="8">
    <source>
        <dbReference type="SAM" id="Coils"/>
    </source>
</evidence>
<keyword evidence="3" id="KW-0677">Repeat</keyword>
<dbReference type="SMART" id="SM00336">
    <property type="entry name" value="BBOX"/>
    <property type="match status" value="2"/>
</dbReference>
<evidence type="ECO:0000256" key="6">
    <source>
        <dbReference type="PROSITE-ProRule" id="PRU00024"/>
    </source>
</evidence>
<dbReference type="EMBL" id="JBJQND010000002">
    <property type="protein sequence ID" value="KAL3886689.1"/>
    <property type="molecule type" value="Genomic_DNA"/>
</dbReference>
<dbReference type="Pfam" id="PF00643">
    <property type="entry name" value="zf-B_box"/>
    <property type="match status" value="1"/>
</dbReference>
<evidence type="ECO:0000256" key="3">
    <source>
        <dbReference type="ARBA" id="ARBA00022737"/>
    </source>
</evidence>
<evidence type="ECO:0000259" key="9">
    <source>
        <dbReference type="PROSITE" id="PS50089"/>
    </source>
</evidence>
<reference evidence="11 12" key="1">
    <citation type="submission" date="2024-11" db="EMBL/GenBank/DDBJ databases">
        <title>Chromosome-level genome assembly of the freshwater bivalve Anodonta woodiana.</title>
        <authorList>
            <person name="Chen X."/>
        </authorList>
    </citation>
    <scope>NUCLEOTIDE SEQUENCE [LARGE SCALE GENOMIC DNA]</scope>
    <source>
        <strain evidence="11">MN2024</strain>
        <tissue evidence="11">Gills</tissue>
    </source>
</reference>
<dbReference type="PANTHER" id="PTHR25462:SF291">
    <property type="entry name" value="E3 UBIQUITIN-PROTEIN LIGASE TRIM45"/>
    <property type="match status" value="1"/>
</dbReference>
<keyword evidence="2" id="KW-0479">Metal-binding</keyword>
<evidence type="ECO:0000256" key="2">
    <source>
        <dbReference type="ARBA" id="ARBA00022723"/>
    </source>
</evidence>
<dbReference type="Proteomes" id="UP001634394">
    <property type="component" value="Unassembled WGS sequence"/>
</dbReference>
<dbReference type="Gene3D" id="3.30.160.60">
    <property type="entry name" value="Classic Zinc Finger"/>
    <property type="match status" value="1"/>
</dbReference>
<keyword evidence="1" id="KW-0597">Phosphoprotein</keyword>
<dbReference type="PANTHER" id="PTHR25462">
    <property type="entry name" value="BONUS, ISOFORM C-RELATED"/>
    <property type="match status" value="1"/>
</dbReference>
<evidence type="ECO:0000256" key="4">
    <source>
        <dbReference type="ARBA" id="ARBA00022771"/>
    </source>
</evidence>
<comment type="caution">
    <text evidence="11">The sequence shown here is derived from an EMBL/GenBank/DDBJ whole genome shotgun (WGS) entry which is preliminary data.</text>
</comment>
<organism evidence="11 12">
    <name type="scientific">Sinanodonta woodiana</name>
    <name type="common">Chinese pond mussel</name>
    <name type="synonym">Anodonta woodiana</name>
    <dbReference type="NCBI Taxonomy" id="1069815"/>
    <lineage>
        <taxon>Eukaryota</taxon>
        <taxon>Metazoa</taxon>
        <taxon>Spiralia</taxon>
        <taxon>Lophotrochozoa</taxon>
        <taxon>Mollusca</taxon>
        <taxon>Bivalvia</taxon>
        <taxon>Autobranchia</taxon>
        <taxon>Heteroconchia</taxon>
        <taxon>Palaeoheterodonta</taxon>
        <taxon>Unionida</taxon>
        <taxon>Unionoidea</taxon>
        <taxon>Unionidae</taxon>
        <taxon>Unioninae</taxon>
        <taxon>Sinanodonta</taxon>
    </lineage>
</organism>
<keyword evidence="5" id="KW-0862">Zinc</keyword>
<evidence type="ECO:0000259" key="10">
    <source>
        <dbReference type="PROSITE" id="PS50119"/>
    </source>
</evidence>
<feature type="domain" description="RING-type" evidence="9">
    <location>
        <begin position="20"/>
        <end position="66"/>
    </location>
</feature>
<feature type="domain" description="B box-type" evidence="10">
    <location>
        <begin position="101"/>
        <end position="157"/>
    </location>
</feature>
<dbReference type="InterPro" id="IPR001258">
    <property type="entry name" value="NHL_repeat"/>
</dbReference>
<dbReference type="InterPro" id="IPR047153">
    <property type="entry name" value="TRIM45/56/19-like"/>
</dbReference>
<evidence type="ECO:0000256" key="1">
    <source>
        <dbReference type="ARBA" id="ARBA00022553"/>
    </source>
</evidence>
<dbReference type="SUPFAM" id="SSF57845">
    <property type="entry name" value="B-box zinc-binding domain"/>
    <property type="match status" value="1"/>
</dbReference>
<dbReference type="PROSITE" id="PS50089">
    <property type="entry name" value="ZF_RING_2"/>
    <property type="match status" value="1"/>
</dbReference>
<evidence type="ECO:0000313" key="11">
    <source>
        <dbReference type="EMBL" id="KAL3886689.1"/>
    </source>
</evidence>
<accession>A0ABD3XKA6</accession>
<proteinExistence type="predicted"/>
<keyword evidence="4 6" id="KW-0863">Zinc-finger</keyword>
<keyword evidence="8" id="KW-0175">Coiled coil</keyword>
<gene>
    <name evidence="11" type="ORF">ACJMK2_026668</name>
</gene>
<feature type="repeat" description="NHL" evidence="7">
    <location>
        <begin position="550"/>
        <end position="592"/>
    </location>
</feature>
<dbReference type="InterPro" id="IPR013083">
    <property type="entry name" value="Znf_RING/FYVE/PHD"/>
</dbReference>
<sequence length="635" mass="70581">MATPDILTPTSGVAEDLATCSLCGQIFTDPKLLSCLHTFCRSCLDDHIAKSADLNGQRSFKCPTCEVKIEIPLGTQPGNYGALFHDDSFMAKLVELMSATKADKHCDICKRRQETATPSNISPATDWCLDCSDAFCDVCLKVHLHGKLTATHAVLKLDDLRQLPLESLMRKKNKTPCDVHGELITLFCVDCREPLCVQCMAVSHRRCENVITVADAMRSRSDVSDVMSKLNALQIALDSVDGLGDLEKKLEETISSARNDIRSLSNSLCESVRRQEERLLKTLDEKVAEARTLLRDRIEPKKASLKQIKAADKRMKVLMKYGSDVEILLGYNQVQKQMEASENSTGTLNLNCMQVKICFSTSEPVEKFVKDFKSLGEIGLDTGAEIGLSSWGVTCTSNEDIIVTDCQNLRIQKFSRNGELVDHIQLDDEPRDITTCGDTDDVAVTVIGRIIMFLSTRSTLRLLKKTKTERQYDGISYSRTDGYLVTSCVREKRIDVIQLDGAIVRSLCKDIAGQFICDEPRYVEASVDGNIVISDISNNLVKCISMDGYTVFTYKPDSDKELKNPQGICVDKIGNIFVADNGNNRVQLLTSYGSFQRFILQKESGLEHPCAIKVSSSNRLIIVQNDGMVKVYSYS</sequence>
<dbReference type="PROSITE" id="PS00518">
    <property type="entry name" value="ZF_RING_1"/>
    <property type="match status" value="1"/>
</dbReference>
<dbReference type="CDD" id="cd19757">
    <property type="entry name" value="Bbox1"/>
    <property type="match status" value="1"/>
</dbReference>
<dbReference type="Gene3D" id="3.30.40.10">
    <property type="entry name" value="Zinc/RING finger domain, C3HC4 (zinc finger)"/>
    <property type="match status" value="1"/>
</dbReference>
<dbReference type="Gene3D" id="2.120.10.30">
    <property type="entry name" value="TolB, C-terminal domain"/>
    <property type="match status" value="1"/>
</dbReference>
<evidence type="ECO:0000256" key="5">
    <source>
        <dbReference type="ARBA" id="ARBA00022833"/>
    </source>
</evidence>
<name>A0ABD3XKA6_SINWO</name>
<feature type="coiled-coil region" evidence="8">
    <location>
        <begin position="247"/>
        <end position="293"/>
    </location>
</feature>
<dbReference type="PROSITE" id="PS50119">
    <property type="entry name" value="ZF_BBOX"/>
    <property type="match status" value="2"/>
</dbReference>